<dbReference type="SUPFAM" id="SSF102114">
    <property type="entry name" value="Radical SAM enzymes"/>
    <property type="match status" value="1"/>
</dbReference>
<proteinExistence type="predicted"/>
<keyword evidence="5" id="KW-0411">Iron-sulfur</keyword>
<comment type="cofactor">
    <cofactor evidence="1">
        <name>[4Fe-4S] cluster</name>
        <dbReference type="ChEBI" id="CHEBI:49883"/>
    </cofactor>
</comment>
<dbReference type="Gene3D" id="3.20.20.70">
    <property type="entry name" value="Aldolase class I"/>
    <property type="match status" value="1"/>
</dbReference>
<dbReference type="EMBL" id="SWBR01000003">
    <property type="protein sequence ID" value="TKC08045.1"/>
    <property type="molecule type" value="Genomic_DNA"/>
</dbReference>
<evidence type="ECO:0000256" key="3">
    <source>
        <dbReference type="ARBA" id="ARBA00022723"/>
    </source>
</evidence>
<dbReference type="SFLD" id="SFLDS00029">
    <property type="entry name" value="Radical_SAM"/>
    <property type="match status" value="1"/>
</dbReference>
<dbReference type="GO" id="GO:0046872">
    <property type="term" value="F:metal ion binding"/>
    <property type="evidence" value="ECO:0007669"/>
    <property type="project" value="UniProtKB-KW"/>
</dbReference>
<reference evidence="7 8" key="1">
    <citation type="submission" date="2019-04" db="EMBL/GenBank/DDBJ databases">
        <title>Pedobacter sp. RP-3-22 sp. nov., isolated from Arctic soil.</title>
        <authorList>
            <person name="Dahal R.H."/>
            <person name="Kim D.-U."/>
        </authorList>
    </citation>
    <scope>NUCLEOTIDE SEQUENCE [LARGE SCALE GENOMIC DNA]</scope>
    <source>
        <strain evidence="7 8">RP-3-22</strain>
    </source>
</reference>
<evidence type="ECO:0000259" key="6">
    <source>
        <dbReference type="PROSITE" id="PS51918"/>
    </source>
</evidence>
<evidence type="ECO:0000256" key="5">
    <source>
        <dbReference type="ARBA" id="ARBA00023014"/>
    </source>
</evidence>
<evidence type="ECO:0000313" key="8">
    <source>
        <dbReference type="Proteomes" id="UP000309488"/>
    </source>
</evidence>
<dbReference type="PANTHER" id="PTHR11228:SF7">
    <property type="entry name" value="PQQA PEPTIDE CYCLASE"/>
    <property type="match status" value="1"/>
</dbReference>
<dbReference type="InterPro" id="IPR058240">
    <property type="entry name" value="rSAM_sf"/>
</dbReference>
<name>A0A4V6WN55_9SPHI</name>
<dbReference type="SFLD" id="SFLDG01067">
    <property type="entry name" value="SPASM/twitch_domain_containing"/>
    <property type="match status" value="1"/>
</dbReference>
<accession>A0A4V6WN55</accession>
<organism evidence="7 8">
    <name type="scientific">Pedobacter polaris</name>
    <dbReference type="NCBI Taxonomy" id="2571273"/>
    <lineage>
        <taxon>Bacteria</taxon>
        <taxon>Pseudomonadati</taxon>
        <taxon>Bacteroidota</taxon>
        <taxon>Sphingobacteriia</taxon>
        <taxon>Sphingobacteriales</taxon>
        <taxon>Sphingobacteriaceae</taxon>
        <taxon>Pedobacter</taxon>
    </lineage>
</organism>
<gene>
    <name evidence="7" type="ORF">FA048_12845</name>
</gene>
<dbReference type="GO" id="GO:0051536">
    <property type="term" value="F:iron-sulfur cluster binding"/>
    <property type="evidence" value="ECO:0007669"/>
    <property type="project" value="UniProtKB-KW"/>
</dbReference>
<dbReference type="OrthoDB" id="9763993at2"/>
<dbReference type="PROSITE" id="PS51918">
    <property type="entry name" value="RADICAL_SAM"/>
    <property type="match status" value="1"/>
</dbReference>
<keyword evidence="4" id="KW-0408">Iron</keyword>
<evidence type="ECO:0000256" key="4">
    <source>
        <dbReference type="ARBA" id="ARBA00023004"/>
    </source>
</evidence>
<dbReference type="InterPro" id="IPR013785">
    <property type="entry name" value="Aldolase_TIM"/>
</dbReference>
<sequence>MKIRYDENGVHLFNRNTGANLLIDELSVPHDKWSNAPRHVSFALTNICDLKCAYCYAPKDRSELEFEDLKNWITEIDLGGSLGVGFGGGEPTLYPRLAELCNFATVNTDLAVSFTTHGHRITAAMCEQLKGNVHFIRVSVDGLGSTYEKLRGRSFDTLLGQIQLIKAIAPFGINYVLNADTIPDLIQVANFWEQQGATELLILPEIDAKGMFSADILLRLKQFLDGYTGKLPLRINENCANGLPIAQPFNDTNPLLAYAFVDARGMLKRTSYQTGGMDITGKSLIQGLELIKSQSEQLINHK</sequence>
<keyword evidence="8" id="KW-1185">Reference proteome</keyword>
<dbReference type="Proteomes" id="UP000309488">
    <property type="component" value="Unassembled WGS sequence"/>
</dbReference>
<evidence type="ECO:0000313" key="7">
    <source>
        <dbReference type="EMBL" id="TKC08045.1"/>
    </source>
</evidence>
<comment type="caution">
    <text evidence="7">The sequence shown here is derived from an EMBL/GenBank/DDBJ whole genome shotgun (WGS) entry which is preliminary data.</text>
</comment>
<dbReference type="RefSeq" id="WP_136841623.1">
    <property type="nucleotide sequence ID" value="NZ_SWBR01000003.1"/>
</dbReference>
<dbReference type="InterPro" id="IPR050377">
    <property type="entry name" value="Radical_SAM_PqqE_MftC-like"/>
</dbReference>
<dbReference type="InterPro" id="IPR007197">
    <property type="entry name" value="rSAM"/>
</dbReference>
<protein>
    <submittedName>
        <fullName evidence="7">Radical SAM protein</fullName>
    </submittedName>
</protein>
<dbReference type="GO" id="GO:0003824">
    <property type="term" value="F:catalytic activity"/>
    <property type="evidence" value="ECO:0007669"/>
    <property type="project" value="InterPro"/>
</dbReference>
<evidence type="ECO:0000256" key="1">
    <source>
        <dbReference type="ARBA" id="ARBA00001966"/>
    </source>
</evidence>
<dbReference type="Pfam" id="PF04055">
    <property type="entry name" value="Radical_SAM"/>
    <property type="match status" value="1"/>
</dbReference>
<keyword evidence="2" id="KW-0949">S-adenosyl-L-methionine</keyword>
<dbReference type="PANTHER" id="PTHR11228">
    <property type="entry name" value="RADICAL SAM DOMAIN PROTEIN"/>
    <property type="match status" value="1"/>
</dbReference>
<evidence type="ECO:0000256" key="2">
    <source>
        <dbReference type="ARBA" id="ARBA00022691"/>
    </source>
</evidence>
<keyword evidence="3" id="KW-0479">Metal-binding</keyword>
<feature type="domain" description="Radical SAM core" evidence="6">
    <location>
        <begin position="34"/>
        <end position="244"/>
    </location>
</feature>
<dbReference type="AlphaFoldDB" id="A0A4V6WN55"/>
<dbReference type="CDD" id="cd01335">
    <property type="entry name" value="Radical_SAM"/>
    <property type="match status" value="1"/>
</dbReference>